<accession>A0ABV2CD98</accession>
<sequence>MASVFGFAKVCGHSNNHEGRMSNNRYAYEGREDLTPRAVIMFSTVRRCNAVAKPEARVF</sequence>
<keyword evidence="2" id="KW-1185">Reference proteome</keyword>
<evidence type="ECO:0000313" key="2">
    <source>
        <dbReference type="Proteomes" id="UP001548587"/>
    </source>
</evidence>
<dbReference type="RefSeq" id="WP_050016386.1">
    <property type="nucleotide sequence ID" value="NZ_FR989671.1"/>
</dbReference>
<reference evidence="1 2" key="1">
    <citation type="submission" date="2024-06" db="EMBL/GenBank/DDBJ databases">
        <title>Burkholderia sola in Mexico.</title>
        <authorList>
            <person name="Estrada P."/>
        </authorList>
    </citation>
    <scope>NUCLEOTIDE SEQUENCE [LARGE SCALE GENOMIC DNA]</scope>
    <source>
        <strain evidence="1 2">CpTa8-5</strain>
    </source>
</reference>
<comment type="caution">
    <text evidence="1">The sequence shown here is derived from an EMBL/GenBank/DDBJ whole genome shotgun (WGS) entry which is preliminary data.</text>
</comment>
<protein>
    <submittedName>
        <fullName evidence="1">Uncharacterized protein</fullName>
    </submittedName>
</protein>
<name>A0ABV2CD98_9BURK</name>
<proteinExistence type="predicted"/>
<organism evidence="1 2">
    <name type="scientific">Burkholderia sola</name>
    <dbReference type="NCBI Taxonomy" id="2843302"/>
    <lineage>
        <taxon>Bacteria</taxon>
        <taxon>Pseudomonadati</taxon>
        <taxon>Pseudomonadota</taxon>
        <taxon>Betaproteobacteria</taxon>
        <taxon>Burkholderiales</taxon>
        <taxon>Burkholderiaceae</taxon>
        <taxon>Burkholderia</taxon>
        <taxon>Burkholderia cepacia complex</taxon>
    </lineage>
</organism>
<evidence type="ECO:0000313" key="1">
    <source>
        <dbReference type="EMBL" id="MET1477030.1"/>
    </source>
</evidence>
<dbReference type="EMBL" id="JBEWCH010000015">
    <property type="protein sequence ID" value="MET1477030.1"/>
    <property type="molecule type" value="Genomic_DNA"/>
</dbReference>
<gene>
    <name evidence="1" type="ORF">ABXL37_22495</name>
</gene>
<dbReference type="Proteomes" id="UP001548587">
    <property type="component" value="Unassembled WGS sequence"/>
</dbReference>